<dbReference type="AlphaFoldDB" id="C9QK46"/>
<dbReference type="EMBL" id="AFWH01000036">
    <property type="protein sequence ID" value="EGU48806.1"/>
    <property type="molecule type" value="Genomic_DNA"/>
</dbReference>
<evidence type="ECO:0000313" key="3">
    <source>
        <dbReference type="EMBL" id="EGU48806.1"/>
    </source>
</evidence>
<accession>C9QK46</accession>
<dbReference type="RefSeq" id="WP_004413595.1">
    <property type="nucleotide sequence ID" value="NZ_ACZV01000005.1"/>
</dbReference>
<evidence type="ECO:0000256" key="1">
    <source>
        <dbReference type="SAM" id="SignalP"/>
    </source>
</evidence>
<evidence type="ECO:0000313" key="5">
    <source>
        <dbReference type="Proteomes" id="UP000003515"/>
    </source>
</evidence>
<sequence>MKHTTTTLLATSIGLLFASSASAAVPHTFSSGSPALASEVNANFSDLDTRLSTAEGKVATLETDVDSVEGQVGTLAGDITALTTRVATLESASPTSGAYTTVAIDCSSDASALATALEDSRNATTRTTYNVTGDCDAVVIDRNDVKIVGTGSNSIAGDADYNESMFISSQSNVRLESINVLGNIVVKNSSVLRMDDVGFSSPQNDDSNLDVRNAYVRINSGSVDNITVRVNRNSTMDIKSSVTGTANEVVVDANSTLVSESANISMGMVEAVASSFIYANHIAADQLLAEVGSVIEADSINITNEVGISKNSTLLVEGNAIAGYMGCDFASSFRVRGDLTLNSVFDWGSDDEPSLNINYGCNGQIEGARTIFGDIDIFGYSTLIDGQWADIAATPAP</sequence>
<feature type="chain" id="PRO_5003000642" evidence="1">
    <location>
        <begin position="24"/>
        <end position="397"/>
    </location>
</feature>
<protein>
    <submittedName>
        <fullName evidence="3">Uncharacterized protein</fullName>
    </submittedName>
</protein>
<comment type="caution">
    <text evidence="3">The sequence shown here is derived from an EMBL/GenBank/DDBJ whole genome shotgun (WGS) entry which is preliminary data.</text>
</comment>
<name>C9QK46_VIBOR</name>
<feature type="signal peptide" evidence="1">
    <location>
        <begin position="1"/>
        <end position="23"/>
    </location>
</feature>
<evidence type="ECO:0000313" key="4">
    <source>
        <dbReference type="Proteomes" id="UP000002817"/>
    </source>
</evidence>
<dbReference type="Proteomes" id="UP000002817">
    <property type="component" value="Unassembled WGS sequence"/>
</dbReference>
<proteinExistence type="predicted"/>
<reference evidence="3" key="2">
    <citation type="submission" date="2011-08" db="EMBL/GenBank/DDBJ databases">
        <authorList>
            <person name="Hoffman M."/>
            <person name="Strain E.A."/>
            <person name="Brown E."/>
            <person name="Allard M.W."/>
        </authorList>
    </citation>
    <scope>NUCLEOTIDE SEQUENCE</scope>
    <source>
        <strain evidence="3">CIP 102891</strain>
    </source>
</reference>
<dbReference type="EMBL" id="ACZV01000005">
    <property type="protein sequence ID" value="EEX92041.1"/>
    <property type="molecule type" value="Genomic_DNA"/>
</dbReference>
<keyword evidence="1" id="KW-0732">Signal</keyword>
<keyword evidence="5" id="KW-1185">Reference proteome</keyword>
<dbReference type="Proteomes" id="UP000003515">
    <property type="component" value="Unassembled WGS sequence"/>
</dbReference>
<reference evidence="2 5" key="1">
    <citation type="submission" date="2009-10" db="EMBL/GenBank/DDBJ databases">
        <authorList>
            <consortium name="Los Alamos National Laboratory (LANL)"/>
            <consortium name="National Microbial Pathogen Data Resource (NMPDR)"/>
            <person name="Munk A.C."/>
            <person name="Chertkov O."/>
            <person name="Tapia R."/>
            <person name="Green L."/>
            <person name="Rogers Y."/>
            <person name="Detter J.C."/>
            <person name="Bruce D."/>
            <person name="Brettin T.S."/>
            <person name="Colwell R.R."/>
            <person name="Huq A."/>
            <person name="Grim C.J."/>
            <person name="Hasan N.A."/>
            <person name="Bartels D."/>
            <person name="Vonstein V."/>
        </authorList>
    </citation>
    <scope>NUCLEOTIDE SEQUENCE [LARGE SCALE GENOMIC DNA]</scope>
    <source>
        <strain evidence="2 5">CIP 102891</strain>
    </source>
</reference>
<dbReference type="PATRIC" id="fig|675816.5.peg.2800"/>
<gene>
    <name evidence="2" type="ORF">VIA_002685</name>
    <name evidence="3" type="ORF">VIOR3934_01465</name>
</gene>
<dbReference type="OrthoDB" id="5869220at2"/>
<dbReference type="Gene3D" id="1.20.5.340">
    <property type="match status" value="1"/>
</dbReference>
<reference evidence="3 4" key="3">
    <citation type="journal article" date="2012" name="Int. J. Syst. Evol. Microbiol.">
        <title>Vibrio caribbeanicus sp. nov., isolated from the marine sponge Scleritoderma cyanea.</title>
        <authorList>
            <person name="Hoffmann M."/>
            <person name="Monday S.R."/>
            <person name="Allard M.W."/>
            <person name="Strain E.A."/>
            <person name="Whittaker P."/>
            <person name="Naum M."/>
            <person name="McCarthy P.J."/>
            <person name="Lopez J.V."/>
            <person name="Fischer M."/>
            <person name="Brown E.W."/>
        </authorList>
    </citation>
    <scope>NUCLEOTIDE SEQUENCE [LARGE SCALE GENOMIC DNA]</scope>
    <source>
        <strain evidence="3">CIP 102891</strain>
        <strain evidence="4">CIP 102891 / ATCC 33934</strain>
    </source>
</reference>
<organism evidence="3 4">
    <name type="scientific">Vibrio orientalis CIP 102891 = ATCC 33934</name>
    <dbReference type="NCBI Taxonomy" id="675816"/>
    <lineage>
        <taxon>Bacteria</taxon>
        <taxon>Pseudomonadati</taxon>
        <taxon>Pseudomonadota</taxon>
        <taxon>Gammaproteobacteria</taxon>
        <taxon>Vibrionales</taxon>
        <taxon>Vibrionaceae</taxon>
        <taxon>Vibrio</taxon>
        <taxon>Vibrio oreintalis group</taxon>
    </lineage>
</organism>
<evidence type="ECO:0000313" key="2">
    <source>
        <dbReference type="EMBL" id="EEX92041.1"/>
    </source>
</evidence>